<dbReference type="Pfam" id="PF11949">
    <property type="entry name" value="DUF3466"/>
    <property type="match status" value="1"/>
</dbReference>
<dbReference type="EMBL" id="FUKI01000099">
    <property type="protein sequence ID" value="SJM92193.1"/>
    <property type="molecule type" value="Genomic_DNA"/>
</dbReference>
<dbReference type="RefSeq" id="WP_087143287.1">
    <property type="nucleotide sequence ID" value="NZ_FUKI01000099.1"/>
</dbReference>
<reference evidence="2" key="1">
    <citation type="submission" date="2017-02" db="EMBL/GenBank/DDBJ databases">
        <authorList>
            <person name="Daims H."/>
        </authorList>
    </citation>
    <scope>NUCLEOTIDE SEQUENCE [LARGE SCALE GENOMIC DNA]</scope>
</reference>
<proteinExistence type="predicted"/>
<dbReference type="Proteomes" id="UP000195667">
    <property type="component" value="Unassembled WGS sequence"/>
</dbReference>
<gene>
    <name evidence="1" type="ORF">CRENPOLYSF1_250011</name>
</gene>
<keyword evidence="2" id="KW-1185">Reference proteome</keyword>
<dbReference type="InterPro" id="IPR022562">
    <property type="entry name" value="DUF3466"/>
</dbReference>
<organism evidence="1 2">
    <name type="scientific">Crenothrix polyspora</name>
    <dbReference type="NCBI Taxonomy" id="360316"/>
    <lineage>
        <taxon>Bacteria</taxon>
        <taxon>Pseudomonadati</taxon>
        <taxon>Pseudomonadota</taxon>
        <taxon>Gammaproteobacteria</taxon>
        <taxon>Methylococcales</taxon>
        <taxon>Crenotrichaceae</taxon>
        <taxon>Crenothrix</taxon>
    </lineage>
</organism>
<name>A0A1R4H7H0_9GAMM</name>
<sequence length="480" mass="51438">MTIQISSLPGHPSLKNRNTAFRGTLRIMVISLLCLPPSFSWAAGYSVVLLTPEKIKNTTYTIPIGNRSLNNKGQVIGTRREDSSDGFSTFGNRAVLWKQGKMYPLGTLGTDVNQYGNSIPAAINDAGQVAGTSTYIVKGNEMGPRAFLWSSTKKMTMVNTQSVGFFTSKVNAINAKGNVYGDDLYYEKSMDKGRRAFLTLNGKAKALGSLGTDANGIGASFSYTPYSRSDGDSEIVGSLLNNKGQAVGTSVYYDKKGTWLGYHPFLWTAGKLVDLGALDFSTDGSSYSFASAINDNGQVTGWSSFITKAGVDQGNRAFLWANGKMTNLGAISASPEGNSQSYAIAINSIGQVLGESDVYEGKDYKGVHGFLWFKGKMTDLGTLGINDVSGTGASKPNALNNKGQVVGNSSYSENGVPKGNHAFIYQKGKMLDLNTLLPKNSGWLLENALAINDRRQITVYGTYSKGITSYKAYALLTPGK</sequence>
<accession>A0A1R4H7H0</accession>
<dbReference type="AlphaFoldDB" id="A0A1R4H7H0"/>
<evidence type="ECO:0000313" key="1">
    <source>
        <dbReference type="EMBL" id="SJM92193.1"/>
    </source>
</evidence>
<evidence type="ECO:0000313" key="2">
    <source>
        <dbReference type="Proteomes" id="UP000195667"/>
    </source>
</evidence>
<dbReference type="OrthoDB" id="5791889at2"/>
<dbReference type="InterPro" id="IPR014262">
    <property type="entry name" value="HAF_rpt"/>
</dbReference>
<dbReference type="NCBIfam" id="TIGR02913">
    <property type="entry name" value="HAF_rpt"/>
    <property type="match status" value="3"/>
</dbReference>
<protein>
    <submittedName>
        <fullName evidence="1">Putative Extracellular repeat protein, HAF family</fullName>
    </submittedName>
</protein>